<dbReference type="FunCoup" id="A0A2K2D9K9">
    <property type="interactions" value="1018"/>
</dbReference>
<name>A0A2K2D9K9_BRADI</name>
<dbReference type="InParanoid" id="A0A2K2D9K9"/>
<dbReference type="Proteomes" id="UP000008810">
    <property type="component" value="Chromosome 2"/>
</dbReference>
<dbReference type="STRING" id="15368.A0A2K2D9K9"/>
<dbReference type="OrthoDB" id="620960at2759"/>
<reference evidence="4 5" key="1">
    <citation type="journal article" date="2010" name="Nature">
        <title>Genome sequencing and analysis of the model grass Brachypodium distachyon.</title>
        <authorList>
            <consortium name="International Brachypodium Initiative"/>
        </authorList>
    </citation>
    <scope>NUCLEOTIDE SEQUENCE [LARGE SCALE GENOMIC DNA]</scope>
    <source>
        <strain evidence="4 5">Bd21</strain>
    </source>
</reference>
<dbReference type="InterPro" id="IPR001841">
    <property type="entry name" value="Znf_RING"/>
</dbReference>
<dbReference type="Gene3D" id="3.30.40.10">
    <property type="entry name" value="Zinc/RING finger domain, C3HC4 (zinc finger)"/>
    <property type="match status" value="1"/>
</dbReference>
<keyword evidence="6" id="KW-1185">Reference proteome</keyword>
<organism evidence="4">
    <name type="scientific">Brachypodium distachyon</name>
    <name type="common">Purple false brome</name>
    <name type="synonym">Trachynia distachya</name>
    <dbReference type="NCBI Taxonomy" id="15368"/>
    <lineage>
        <taxon>Eukaryota</taxon>
        <taxon>Viridiplantae</taxon>
        <taxon>Streptophyta</taxon>
        <taxon>Embryophyta</taxon>
        <taxon>Tracheophyta</taxon>
        <taxon>Spermatophyta</taxon>
        <taxon>Magnoliopsida</taxon>
        <taxon>Liliopsida</taxon>
        <taxon>Poales</taxon>
        <taxon>Poaceae</taxon>
        <taxon>BOP clade</taxon>
        <taxon>Pooideae</taxon>
        <taxon>Stipodae</taxon>
        <taxon>Brachypodieae</taxon>
        <taxon>Brachypodium</taxon>
    </lineage>
</organism>
<feature type="compositionally biased region" description="Acidic residues" evidence="2">
    <location>
        <begin position="1"/>
        <end position="13"/>
    </location>
</feature>
<dbReference type="EMBL" id="CM000881">
    <property type="protein sequence ID" value="PNT70966.1"/>
    <property type="molecule type" value="Genomic_DNA"/>
</dbReference>
<keyword evidence="1" id="KW-0862">Zinc</keyword>
<evidence type="ECO:0000313" key="6">
    <source>
        <dbReference type="Proteomes" id="UP000008810"/>
    </source>
</evidence>
<feature type="region of interest" description="Disordered" evidence="2">
    <location>
        <begin position="1"/>
        <end position="82"/>
    </location>
</feature>
<reference evidence="5" key="3">
    <citation type="submission" date="2018-08" db="UniProtKB">
        <authorList>
            <consortium name="EnsemblPlants"/>
        </authorList>
    </citation>
    <scope>IDENTIFICATION</scope>
    <source>
        <strain evidence="5">cv. Bd21</strain>
    </source>
</reference>
<dbReference type="Pfam" id="PF13639">
    <property type="entry name" value="zf-RING_2"/>
    <property type="match status" value="1"/>
</dbReference>
<evidence type="ECO:0000256" key="2">
    <source>
        <dbReference type="SAM" id="MobiDB-lite"/>
    </source>
</evidence>
<evidence type="ECO:0000313" key="5">
    <source>
        <dbReference type="EnsemblPlants" id="PNT70966"/>
    </source>
</evidence>
<feature type="compositionally biased region" description="Acidic residues" evidence="2">
    <location>
        <begin position="54"/>
        <end position="63"/>
    </location>
</feature>
<dbReference type="AlphaFoldDB" id="A0A2K2D9K9"/>
<evidence type="ECO:0000313" key="4">
    <source>
        <dbReference type="EMBL" id="PNT70966.1"/>
    </source>
</evidence>
<sequence length="360" mass="39411">MEAVDSDDDDSDDAAGSSSPCPCDWCRSQSILSGEQQPEEEPQEARLDEAFYGSDDDDDDEVDVPLKIDGGDQTACSSRESKSMPLIPRRFVPLPEGRNFVGPAPRFASAGNTAGFLRVYAEDEETHEEEEGKKQRKEILVLYRCTRFVSNGRRGGRGVKASGGAKLHELRFVVPDTGDAAGSLPWAGSSLAPLIYPVRHSRALQALWSRLVSTVRVPPRAGRVQVLADVGILRRRDYTPRRMERVRARLERMMAAPWPGYHVAMELQLPEPVLLGANAEAAGDEEDDTDGGRPAKRRKVVADVAGQECPVCFELLESGLAAWPGCSLPHVFHGECLELCLKESEACPICRRKLSAPTDG</sequence>
<gene>
    <name evidence="4" type="ORF">BRADI_2g20640v3</name>
</gene>
<evidence type="ECO:0000256" key="1">
    <source>
        <dbReference type="PROSITE-ProRule" id="PRU00175"/>
    </source>
</evidence>
<dbReference type="GO" id="GO:0061630">
    <property type="term" value="F:ubiquitin protein ligase activity"/>
    <property type="evidence" value="ECO:0000318"/>
    <property type="project" value="GO_Central"/>
</dbReference>
<dbReference type="GO" id="GO:0006511">
    <property type="term" value="P:ubiquitin-dependent protein catabolic process"/>
    <property type="evidence" value="ECO:0000318"/>
    <property type="project" value="GO_Central"/>
</dbReference>
<accession>A0A2K2D9K9</accession>
<feature type="domain" description="RING-type" evidence="3">
    <location>
        <begin position="309"/>
        <end position="351"/>
    </location>
</feature>
<dbReference type="GO" id="GO:0016020">
    <property type="term" value="C:membrane"/>
    <property type="evidence" value="ECO:0000318"/>
    <property type="project" value="GO_Central"/>
</dbReference>
<dbReference type="EnsemblPlants" id="PNT70966">
    <property type="protein sequence ID" value="PNT70966"/>
    <property type="gene ID" value="BRADI_2g20640v3"/>
</dbReference>
<dbReference type="PROSITE" id="PS50089">
    <property type="entry name" value="ZF_RING_2"/>
    <property type="match status" value="1"/>
</dbReference>
<protein>
    <recommendedName>
        <fullName evidence="3">RING-type domain-containing protein</fullName>
    </recommendedName>
</protein>
<dbReference type="SUPFAM" id="SSF57850">
    <property type="entry name" value="RING/U-box"/>
    <property type="match status" value="1"/>
</dbReference>
<dbReference type="InterPro" id="IPR013083">
    <property type="entry name" value="Znf_RING/FYVE/PHD"/>
</dbReference>
<reference evidence="4" key="2">
    <citation type="submission" date="2017-06" db="EMBL/GenBank/DDBJ databases">
        <title>WGS assembly of Brachypodium distachyon.</title>
        <authorList>
            <consortium name="The International Brachypodium Initiative"/>
            <person name="Lucas S."/>
            <person name="Harmon-Smith M."/>
            <person name="Lail K."/>
            <person name="Tice H."/>
            <person name="Grimwood J."/>
            <person name="Bruce D."/>
            <person name="Barry K."/>
            <person name="Shu S."/>
            <person name="Lindquist E."/>
            <person name="Wang M."/>
            <person name="Pitluck S."/>
            <person name="Vogel J.P."/>
            <person name="Garvin D.F."/>
            <person name="Mockler T.C."/>
            <person name="Schmutz J."/>
            <person name="Rokhsar D."/>
            <person name="Bevan M.W."/>
        </authorList>
    </citation>
    <scope>NUCLEOTIDE SEQUENCE</scope>
    <source>
        <strain evidence="4">Bd21</strain>
    </source>
</reference>
<keyword evidence="1" id="KW-0863">Zinc-finger</keyword>
<keyword evidence="1" id="KW-0479">Metal-binding</keyword>
<dbReference type="GO" id="GO:0008270">
    <property type="term" value="F:zinc ion binding"/>
    <property type="evidence" value="ECO:0007669"/>
    <property type="project" value="UniProtKB-KW"/>
</dbReference>
<evidence type="ECO:0000259" key="3">
    <source>
        <dbReference type="PROSITE" id="PS50089"/>
    </source>
</evidence>
<proteinExistence type="predicted"/>
<dbReference type="Gramene" id="PNT70966">
    <property type="protein sequence ID" value="PNT70966"/>
    <property type="gene ID" value="BRADI_2g20640v3"/>
</dbReference>
<dbReference type="CDD" id="cd16448">
    <property type="entry name" value="RING-H2"/>
    <property type="match status" value="1"/>
</dbReference>